<dbReference type="AlphaFoldDB" id="A0A080LUK5"/>
<dbReference type="Proteomes" id="UP000020077">
    <property type="component" value="Unassembled WGS sequence"/>
</dbReference>
<sequence>MPRAVEQKVIFQAREISGFPRQTFDARQAFAGMRTGGCDLPLQIGEPAAVAGRRLAVQQSREARQQGGVQPRQCAQRRDGIEGGKLVDLGQLCCQRGRRGRQRQPRHQKAQFLHARLALPVQCLCPALCFALGRSHRNVRQAGRDPGGDFGGSAGQPVKLRAGRRQRRRWGRRRRLQFLPERRHRRRRGTFRRRHQNPEGVAETVEQPRPQYPVVGQRQQTRAQGQQVAGQVAAVHRRNVQGGQRLQRLRVVPVVEVAAMSLQRVQGAQGIGRALEQLAGREIAEVVGRKIRQQRHADVGRRGPMGDRGDAIFLVVVRRQPMLFRADEGVEERPGATRQRAQEKNLRTAQDRLAALQRTADPPDEQR</sequence>
<comment type="caution">
    <text evidence="2">The sequence shown here is derived from an EMBL/GenBank/DDBJ whole genome shotgun (WGS) entry which is preliminary data.</text>
</comment>
<reference evidence="2 3" key="1">
    <citation type="submission" date="2014-02" db="EMBL/GenBank/DDBJ databases">
        <title>Expanding our view of genomic diversity in Candidatus Accumulibacter clades.</title>
        <authorList>
            <person name="Skennerton C.T."/>
            <person name="Barr J.J."/>
            <person name="Slater F.R."/>
            <person name="Bond P.L."/>
            <person name="Tyson G.W."/>
        </authorList>
    </citation>
    <scope>NUCLEOTIDE SEQUENCE [LARGE SCALE GENOMIC DNA]</scope>
    <source>
        <strain evidence="3">BA-91</strain>
    </source>
</reference>
<feature type="region of interest" description="Disordered" evidence="1">
    <location>
        <begin position="142"/>
        <end position="210"/>
    </location>
</feature>
<evidence type="ECO:0000313" key="3">
    <source>
        <dbReference type="Proteomes" id="UP000020077"/>
    </source>
</evidence>
<feature type="compositionally biased region" description="Basic and acidic residues" evidence="1">
    <location>
        <begin position="327"/>
        <end position="350"/>
    </location>
</feature>
<feature type="region of interest" description="Disordered" evidence="1">
    <location>
        <begin position="327"/>
        <end position="367"/>
    </location>
</feature>
<accession>A0A080LUK5</accession>
<evidence type="ECO:0000256" key="1">
    <source>
        <dbReference type="SAM" id="MobiDB-lite"/>
    </source>
</evidence>
<evidence type="ECO:0000313" key="2">
    <source>
        <dbReference type="EMBL" id="KFB71345.1"/>
    </source>
</evidence>
<organism evidence="2 3">
    <name type="scientific">Candidatus Accumulibacter phosphatis</name>
    <dbReference type="NCBI Taxonomy" id="327160"/>
    <lineage>
        <taxon>Bacteria</taxon>
        <taxon>Pseudomonadati</taxon>
        <taxon>Pseudomonadota</taxon>
        <taxon>Betaproteobacteria</taxon>
        <taxon>Candidatus Accumulibacter</taxon>
    </lineage>
</organism>
<protein>
    <submittedName>
        <fullName evidence="2">Uncharacterized protein</fullName>
    </submittedName>
</protein>
<proteinExistence type="predicted"/>
<feature type="compositionally biased region" description="Basic residues" evidence="1">
    <location>
        <begin position="161"/>
        <end position="195"/>
    </location>
</feature>
<name>A0A080LUK5_9PROT</name>
<gene>
    <name evidence="2" type="ORF">AW09_003508</name>
</gene>
<dbReference type="EMBL" id="JDVG02000557">
    <property type="protein sequence ID" value="KFB71345.1"/>
    <property type="molecule type" value="Genomic_DNA"/>
</dbReference>